<dbReference type="SUPFAM" id="SSF55073">
    <property type="entry name" value="Nucleotide cyclase"/>
    <property type="match status" value="1"/>
</dbReference>
<dbReference type="InterPro" id="IPR029787">
    <property type="entry name" value="Nucleotide_cyclase"/>
</dbReference>
<dbReference type="STRING" id="112413.SAMN05421854_103330"/>
<dbReference type="GO" id="GO:0005886">
    <property type="term" value="C:plasma membrane"/>
    <property type="evidence" value="ECO:0007669"/>
    <property type="project" value="TreeGrafter"/>
</dbReference>
<protein>
    <submittedName>
        <fullName evidence="3">Diguanylate cyclase (GGDEF) domain-containing protein</fullName>
    </submittedName>
</protein>
<dbReference type="InterPro" id="IPR050469">
    <property type="entry name" value="Diguanylate_Cyclase"/>
</dbReference>
<feature type="transmembrane region" description="Helical" evidence="1">
    <location>
        <begin position="56"/>
        <end position="74"/>
    </location>
</feature>
<organism evidence="3 4">
    <name type="scientific">Amycolatopsis rubida</name>
    <dbReference type="NCBI Taxonomy" id="112413"/>
    <lineage>
        <taxon>Bacteria</taxon>
        <taxon>Bacillati</taxon>
        <taxon>Actinomycetota</taxon>
        <taxon>Actinomycetes</taxon>
        <taxon>Pseudonocardiales</taxon>
        <taxon>Pseudonocardiaceae</taxon>
        <taxon>Amycolatopsis</taxon>
    </lineage>
</organism>
<dbReference type="PANTHER" id="PTHR45138">
    <property type="entry name" value="REGULATORY COMPONENTS OF SENSORY TRANSDUCTION SYSTEM"/>
    <property type="match status" value="1"/>
</dbReference>
<reference evidence="3 4" key="1">
    <citation type="submission" date="2016-10" db="EMBL/GenBank/DDBJ databases">
        <authorList>
            <person name="de Groot N.N."/>
        </authorList>
    </citation>
    <scope>NUCLEOTIDE SEQUENCE [LARGE SCALE GENOMIC DNA]</scope>
    <source>
        <strain evidence="3 4">DSM 44637</strain>
    </source>
</reference>
<dbReference type="NCBIfam" id="TIGR00254">
    <property type="entry name" value="GGDEF"/>
    <property type="match status" value="1"/>
</dbReference>
<keyword evidence="1" id="KW-0472">Membrane</keyword>
<evidence type="ECO:0000256" key="1">
    <source>
        <dbReference type="SAM" id="Phobius"/>
    </source>
</evidence>
<dbReference type="GO" id="GO:0052621">
    <property type="term" value="F:diguanylate cyclase activity"/>
    <property type="evidence" value="ECO:0007669"/>
    <property type="project" value="TreeGrafter"/>
</dbReference>
<feature type="transmembrane region" description="Helical" evidence="1">
    <location>
        <begin position="137"/>
        <end position="154"/>
    </location>
</feature>
<dbReference type="Proteomes" id="UP000199137">
    <property type="component" value="Unassembled WGS sequence"/>
</dbReference>
<feature type="transmembrane region" description="Helical" evidence="1">
    <location>
        <begin position="166"/>
        <end position="196"/>
    </location>
</feature>
<proteinExistence type="predicted"/>
<dbReference type="Pfam" id="PF00990">
    <property type="entry name" value="GGDEF"/>
    <property type="match status" value="1"/>
</dbReference>
<name>A0A1I5KT53_9PSEU</name>
<keyword evidence="1" id="KW-0812">Transmembrane</keyword>
<dbReference type="FunFam" id="3.30.70.270:FF:000001">
    <property type="entry name" value="Diguanylate cyclase domain protein"/>
    <property type="match status" value="1"/>
</dbReference>
<dbReference type="GO" id="GO:1902201">
    <property type="term" value="P:negative regulation of bacterial-type flagellum-dependent cell motility"/>
    <property type="evidence" value="ECO:0007669"/>
    <property type="project" value="TreeGrafter"/>
</dbReference>
<dbReference type="AlphaFoldDB" id="A0A1I5KT53"/>
<keyword evidence="1" id="KW-1133">Transmembrane helix</keyword>
<feature type="transmembrane region" description="Helical" evidence="1">
    <location>
        <begin position="95"/>
        <end position="117"/>
    </location>
</feature>
<dbReference type="Gene3D" id="3.30.70.270">
    <property type="match status" value="1"/>
</dbReference>
<dbReference type="PROSITE" id="PS50887">
    <property type="entry name" value="GGDEF"/>
    <property type="match status" value="1"/>
</dbReference>
<feature type="transmembrane region" description="Helical" evidence="1">
    <location>
        <begin position="216"/>
        <end position="246"/>
    </location>
</feature>
<dbReference type="InterPro" id="IPR000160">
    <property type="entry name" value="GGDEF_dom"/>
</dbReference>
<dbReference type="GO" id="GO:0043709">
    <property type="term" value="P:cell adhesion involved in single-species biofilm formation"/>
    <property type="evidence" value="ECO:0007669"/>
    <property type="project" value="TreeGrafter"/>
</dbReference>
<dbReference type="CDD" id="cd01949">
    <property type="entry name" value="GGDEF"/>
    <property type="match status" value="1"/>
</dbReference>
<dbReference type="InterPro" id="IPR043128">
    <property type="entry name" value="Rev_trsase/Diguanyl_cyclase"/>
</dbReference>
<gene>
    <name evidence="3" type="ORF">SAMN05421854_103330</name>
</gene>
<feature type="domain" description="GGDEF" evidence="2">
    <location>
        <begin position="289"/>
        <end position="421"/>
    </location>
</feature>
<sequence>MQHVTDPGQSRGLSRVKRWEFWSHPVRVRAFVMTVVLAATVVTVAAAVSARVTFEDIRSCLVLVGLGIGAAEMARQVERRRRRFADTPHVNFSSVWTFAASLVLPVALTVAVVVALYLHLWLRSWRGIPGVHLHRTLFSACNVILSCQMAAWCARGVSVVPLGHDLGVMSLLGAAAVIGVFFTVNSALVGTVIGMSLGTSSRRRLTGPADENLLELATLCMGLVTAVLLTLAPWLVVFLVFPLYALHRSALVRQFEHAATRDSKTGLLNIASWRALAESELKRAEKANGSLSILLIDVDHFALVNVVHGEDVGDRVLKEAGAALSSVVRNTDLCGRLGGDEFVVMLPGSSADEVLAIAHRVRDSIAAAEVAPASGGSPRITVSIGTAAYPAAGTDLDDLLRAADNALFAAKDRGRNRVVVS</sequence>
<evidence type="ECO:0000313" key="4">
    <source>
        <dbReference type="Proteomes" id="UP000199137"/>
    </source>
</evidence>
<accession>A0A1I5KT53</accession>
<dbReference type="EMBL" id="FOWC01000003">
    <property type="protein sequence ID" value="SFO88280.1"/>
    <property type="molecule type" value="Genomic_DNA"/>
</dbReference>
<evidence type="ECO:0000313" key="3">
    <source>
        <dbReference type="EMBL" id="SFO88280.1"/>
    </source>
</evidence>
<dbReference type="PANTHER" id="PTHR45138:SF9">
    <property type="entry name" value="DIGUANYLATE CYCLASE DGCM-RELATED"/>
    <property type="match status" value="1"/>
</dbReference>
<evidence type="ECO:0000259" key="2">
    <source>
        <dbReference type="PROSITE" id="PS50887"/>
    </source>
</evidence>
<dbReference type="SMART" id="SM00267">
    <property type="entry name" value="GGDEF"/>
    <property type="match status" value="1"/>
</dbReference>
<feature type="transmembrane region" description="Helical" evidence="1">
    <location>
        <begin position="28"/>
        <end position="50"/>
    </location>
</feature>